<protein>
    <submittedName>
        <fullName evidence="1">Uncharacterized protein</fullName>
    </submittedName>
</protein>
<proteinExistence type="predicted"/>
<dbReference type="RefSeq" id="WP_008233761.1">
    <property type="nucleotide sequence ID" value="NZ_CAIY01000044.1"/>
</dbReference>
<reference evidence="1 2" key="1">
    <citation type="submission" date="2012-05" db="EMBL/GenBank/DDBJ databases">
        <authorList>
            <person name="Hilton J."/>
        </authorList>
    </citation>
    <scope>NUCLEOTIDE SEQUENCE [LARGE SCALE GENOMIC DNA]</scope>
    <source>
        <strain evidence="1 2">HH01</strain>
    </source>
</reference>
<comment type="caution">
    <text evidence="1">The sequence shown here is derived from an EMBL/GenBank/DDBJ whole genome shotgun (WGS) entry which is preliminary data.</text>
</comment>
<sequence length="44" mass="4789">MSSHVYSHTKSLVAIDSENACNSNIQSGSYYGRQHEISCQVLSG</sequence>
<evidence type="ECO:0000313" key="2">
    <source>
        <dbReference type="Proteomes" id="UP000053051"/>
    </source>
</evidence>
<reference evidence="2" key="2">
    <citation type="submission" date="2016-01" db="EMBL/GenBank/DDBJ databases">
        <title>Diatom-associated endosymboitic cyanobacterium lacks core nitrogen metabolism enzymes.</title>
        <authorList>
            <person name="Hilton J.A."/>
            <person name="Foster R.A."/>
            <person name="Tripp H.J."/>
            <person name="Carter B.J."/>
            <person name="Zehr J.P."/>
            <person name="Villareal T.A."/>
        </authorList>
    </citation>
    <scope>NUCLEOTIDE SEQUENCE [LARGE SCALE GENOMIC DNA]</scope>
    <source>
        <strain evidence="2">HH01</strain>
    </source>
</reference>
<dbReference type="Proteomes" id="UP000053051">
    <property type="component" value="Unassembled WGS sequence"/>
</dbReference>
<dbReference type="EMBL" id="CAIY01000044">
    <property type="protein sequence ID" value="CCH67343.1"/>
    <property type="molecule type" value="Genomic_DNA"/>
</dbReference>
<evidence type="ECO:0000313" key="1">
    <source>
        <dbReference type="EMBL" id="CCH67343.1"/>
    </source>
</evidence>
<accession>M1X076</accession>
<name>M1X076_9NOST</name>
<dbReference type="AlphaFoldDB" id="M1X076"/>
<organism evidence="1 2">
    <name type="scientific">Richelia intracellularis HH01</name>
    <dbReference type="NCBI Taxonomy" id="1165094"/>
    <lineage>
        <taxon>Bacteria</taxon>
        <taxon>Bacillati</taxon>
        <taxon>Cyanobacteriota</taxon>
        <taxon>Cyanophyceae</taxon>
        <taxon>Nostocales</taxon>
        <taxon>Nostocaceae</taxon>
        <taxon>Richelia</taxon>
    </lineage>
</organism>
<keyword evidence="2" id="KW-1185">Reference proteome</keyword>
<gene>
    <name evidence="1" type="ORF">RINTHH_11880</name>
</gene>